<reference evidence="1 2" key="1">
    <citation type="journal article" date="2018" name="Proc. R. Soc. B">
        <title>A non-coding region near Follistatin controls head colour polymorphism in the Gouldian finch.</title>
        <authorList>
            <person name="Toomey M.B."/>
            <person name="Marques C.I."/>
            <person name="Andrade P."/>
            <person name="Araujo P.M."/>
            <person name="Sabatino S."/>
            <person name="Gazda M.A."/>
            <person name="Afonso S."/>
            <person name="Lopes R.J."/>
            <person name="Corbo J.C."/>
            <person name="Carneiro M."/>
        </authorList>
    </citation>
    <scope>NUCLEOTIDE SEQUENCE [LARGE SCALE GENOMIC DNA]</scope>
    <source>
        <strain evidence="1">Red01</strain>
        <tissue evidence="1">Muscle</tissue>
    </source>
</reference>
<dbReference type="Proteomes" id="UP000276834">
    <property type="component" value="Unassembled WGS sequence"/>
</dbReference>
<name>A0A3L8S779_CHLGU</name>
<accession>A0A3L8S779</accession>
<protein>
    <submittedName>
        <fullName evidence="1">Uncharacterized protein</fullName>
    </submittedName>
</protein>
<proteinExistence type="predicted"/>
<dbReference type="AlphaFoldDB" id="A0A3L8S779"/>
<organism evidence="1 2">
    <name type="scientific">Chloebia gouldiae</name>
    <name type="common">Gouldian finch</name>
    <name type="synonym">Erythrura gouldiae</name>
    <dbReference type="NCBI Taxonomy" id="44316"/>
    <lineage>
        <taxon>Eukaryota</taxon>
        <taxon>Metazoa</taxon>
        <taxon>Chordata</taxon>
        <taxon>Craniata</taxon>
        <taxon>Vertebrata</taxon>
        <taxon>Euteleostomi</taxon>
        <taxon>Archelosauria</taxon>
        <taxon>Archosauria</taxon>
        <taxon>Dinosauria</taxon>
        <taxon>Saurischia</taxon>
        <taxon>Theropoda</taxon>
        <taxon>Coelurosauria</taxon>
        <taxon>Aves</taxon>
        <taxon>Neognathae</taxon>
        <taxon>Neoaves</taxon>
        <taxon>Telluraves</taxon>
        <taxon>Australaves</taxon>
        <taxon>Passeriformes</taxon>
        <taxon>Passeroidea</taxon>
        <taxon>Passeridae</taxon>
        <taxon>Chloebia</taxon>
    </lineage>
</organism>
<gene>
    <name evidence="1" type="ORF">DV515_00011078</name>
</gene>
<evidence type="ECO:0000313" key="1">
    <source>
        <dbReference type="EMBL" id="RLV98118.1"/>
    </source>
</evidence>
<dbReference type="EMBL" id="QUSF01000045">
    <property type="protein sequence ID" value="RLV98118.1"/>
    <property type="molecule type" value="Genomic_DNA"/>
</dbReference>
<sequence length="76" mass="8004">MPFPEPTILCHQSRVVPLQSTKASGPDGSHMIVCIPKEGNFKHGPGAVHDGGNAASRVAAGLCLWATLLARLLLDF</sequence>
<keyword evidence="2" id="KW-1185">Reference proteome</keyword>
<comment type="caution">
    <text evidence="1">The sequence shown here is derived from an EMBL/GenBank/DDBJ whole genome shotgun (WGS) entry which is preliminary data.</text>
</comment>
<evidence type="ECO:0000313" key="2">
    <source>
        <dbReference type="Proteomes" id="UP000276834"/>
    </source>
</evidence>